<dbReference type="AlphaFoldDB" id="A0A8H6EEZ0"/>
<evidence type="ECO:0000313" key="1">
    <source>
        <dbReference type="EMBL" id="KAF5869673.1"/>
    </source>
</evidence>
<dbReference type="GeneID" id="59264894"/>
<sequence>MECHERYASEAVYSVGVCWNQWGMRRQARQSASTRRFRYWLPDTTIARNFILYADLSADKCKVAATFDSASRLSSSL</sequence>
<dbReference type="RefSeq" id="XP_037188621.1">
    <property type="nucleotide sequence ID" value="XM_037341202.1"/>
</dbReference>
<proteinExistence type="predicted"/>
<reference evidence="1 2" key="1">
    <citation type="journal article" date="2020" name="Phytopathology">
        <title>A high-quality genome resource of Botrytis fragariae, a new and rapidly spreading fungal pathogen causing strawberry gray mold in the U.S.A.</title>
        <authorList>
            <person name="Wu Y."/>
            <person name="Saski C.A."/>
            <person name="Schnabel G."/>
            <person name="Xiao S."/>
            <person name="Hu M."/>
        </authorList>
    </citation>
    <scope>NUCLEOTIDE SEQUENCE [LARGE SCALE GENOMIC DNA]</scope>
    <source>
        <strain evidence="1 2">BVB16</strain>
    </source>
</reference>
<accession>A0A8H6EEZ0</accession>
<dbReference type="OrthoDB" id="10367185at2759"/>
<organism evidence="1 2">
    <name type="scientific">Botrytis fragariae</name>
    <dbReference type="NCBI Taxonomy" id="1964551"/>
    <lineage>
        <taxon>Eukaryota</taxon>
        <taxon>Fungi</taxon>
        <taxon>Dikarya</taxon>
        <taxon>Ascomycota</taxon>
        <taxon>Pezizomycotina</taxon>
        <taxon>Leotiomycetes</taxon>
        <taxon>Helotiales</taxon>
        <taxon>Sclerotiniaceae</taxon>
        <taxon>Botrytis</taxon>
    </lineage>
</organism>
<dbReference type="Proteomes" id="UP000531561">
    <property type="component" value="Unassembled WGS sequence"/>
</dbReference>
<protein>
    <submittedName>
        <fullName evidence="1">Uncharacterized protein</fullName>
    </submittedName>
</protein>
<dbReference type="EMBL" id="JABFCT010000016">
    <property type="protein sequence ID" value="KAF5869673.1"/>
    <property type="molecule type" value="Genomic_DNA"/>
</dbReference>
<comment type="caution">
    <text evidence="1">The sequence shown here is derived from an EMBL/GenBank/DDBJ whole genome shotgun (WGS) entry which is preliminary data.</text>
</comment>
<gene>
    <name evidence="1" type="ORF">Bfra_010870</name>
</gene>
<name>A0A8H6EEZ0_9HELO</name>
<evidence type="ECO:0000313" key="2">
    <source>
        <dbReference type="Proteomes" id="UP000531561"/>
    </source>
</evidence>
<keyword evidence="2" id="KW-1185">Reference proteome</keyword>